<evidence type="ECO:0000313" key="2">
    <source>
        <dbReference type="Proteomes" id="UP000199286"/>
    </source>
</evidence>
<evidence type="ECO:0000313" key="1">
    <source>
        <dbReference type="EMBL" id="SDY61717.1"/>
    </source>
</evidence>
<dbReference type="STRING" id="321339.SAMN05444340_11256"/>
<reference evidence="1 2" key="1">
    <citation type="submission" date="2016-10" db="EMBL/GenBank/DDBJ databases">
        <authorList>
            <person name="de Groot N.N."/>
        </authorList>
    </citation>
    <scope>NUCLEOTIDE SEQUENCE [LARGE SCALE GENOMIC DNA]</scope>
    <source>
        <strain evidence="1 2">DSM 26880</strain>
    </source>
</reference>
<accession>A0A1H3LAW2</accession>
<organism evidence="1 2">
    <name type="scientific">Citreimonas salinaria</name>
    <dbReference type="NCBI Taxonomy" id="321339"/>
    <lineage>
        <taxon>Bacteria</taxon>
        <taxon>Pseudomonadati</taxon>
        <taxon>Pseudomonadota</taxon>
        <taxon>Alphaproteobacteria</taxon>
        <taxon>Rhodobacterales</taxon>
        <taxon>Roseobacteraceae</taxon>
        <taxon>Citreimonas</taxon>
    </lineage>
</organism>
<dbReference type="EMBL" id="FNPF01000012">
    <property type="protein sequence ID" value="SDY61717.1"/>
    <property type="molecule type" value="Genomic_DNA"/>
</dbReference>
<dbReference type="Proteomes" id="UP000199286">
    <property type="component" value="Unassembled WGS sequence"/>
</dbReference>
<dbReference type="RefSeq" id="WP_089884118.1">
    <property type="nucleotide sequence ID" value="NZ_FNPF01000012.1"/>
</dbReference>
<gene>
    <name evidence="1" type="ORF">SAMN05444340_11256</name>
</gene>
<name>A0A1H3LAW2_9RHOB</name>
<proteinExistence type="predicted"/>
<keyword evidence="2" id="KW-1185">Reference proteome</keyword>
<dbReference type="AlphaFoldDB" id="A0A1H3LAW2"/>
<protein>
    <submittedName>
        <fullName evidence="1">Uncharacterized protein</fullName>
    </submittedName>
</protein>
<sequence>MFAETLAPRLHEMKARRKAHPAGAPKQAGPAAGAGLGLLVALLGGGPVHAQVPPCEGTYEVFFGKSTTAVAPGNTMPKAGRIAQAYNNREGWVGQVIRKPQSEGMHQIAVGDCGRQFVVTQGANQMLFLQSASDETIYVAQDIDDVPGEMTVRVVDHKIMVGQFAGQSHGFKFNFPIAMEPHDVVMPDMEGCADEEEAADEDRFPVDPELRGEVLDIVSDEIGLPRDLAPRYMASRRSVVQNQADADRVTPLVPGERGCTEAIDRTMGCFDQGPEAGRVVEATMVLDAQGRLLPVTMRADGSVHADDPAAADFCAEGGTLPAATHRLSITLWSPEGAGMNDAQAILADYDTRIAREAHYADGRGAGHTVRARAIGEAYRGVGAPVTGRH</sequence>